<evidence type="ECO:0000313" key="2">
    <source>
        <dbReference type="Proteomes" id="UP000299102"/>
    </source>
</evidence>
<dbReference type="Proteomes" id="UP000299102">
    <property type="component" value="Unassembled WGS sequence"/>
</dbReference>
<proteinExistence type="predicted"/>
<comment type="caution">
    <text evidence="1">The sequence shown here is derived from an EMBL/GenBank/DDBJ whole genome shotgun (WGS) entry which is preliminary data.</text>
</comment>
<protein>
    <submittedName>
        <fullName evidence="1">Uncharacterized protein</fullName>
    </submittedName>
</protein>
<sequence>MENNPERFSVIARSRKQVARPHVSRARCDPPISARRSPSSRHLAPINAHTILGTLEPTIVCDLDLIVSPFSGKQSLAAASFVVAIRKAFFPSGYLFHKQFYLPNVTSTS</sequence>
<organism evidence="1 2">
    <name type="scientific">Eumeta variegata</name>
    <name type="common">Bagworm moth</name>
    <name type="synonym">Eumeta japonica</name>
    <dbReference type="NCBI Taxonomy" id="151549"/>
    <lineage>
        <taxon>Eukaryota</taxon>
        <taxon>Metazoa</taxon>
        <taxon>Ecdysozoa</taxon>
        <taxon>Arthropoda</taxon>
        <taxon>Hexapoda</taxon>
        <taxon>Insecta</taxon>
        <taxon>Pterygota</taxon>
        <taxon>Neoptera</taxon>
        <taxon>Endopterygota</taxon>
        <taxon>Lepidoptera</taxon>
        <taxon>Glossata</taxon>
        <taxon>Ditrysia</taxon>
        <taxon>Tineoidea</taxon>
        <taxon>Psychidae</taxon>
        <taxon>Oiketicinae</taxon>
        <taxon>Eumeta</taxon>
    </lineage>
</organism>
<evidence type="ECO:0000313" key="1">
    <source>
        <dbReference type="EMBL" id="GBP41261.1"/>
    </source>
</evidence>
<gene>
    <name evidence="1" type="ORF">EVAR_32987_1</name>
</gene>
<keyword evidence="2" id="KW-1185">Reference proteome</keyword>
<reference evidence="1 2" key="1">
    <citation type="journal article" date="2019" name="Commun. Biol.">
        <title>The bagworm genome reveals a unique fibroin gene that provides high tensile strength.</title>
        <authorList>
            <person name="Kono N."/>
            <person name="Nakamura H."/>
            <person name="Ohtoshi R."/>
            <person name="Tomita M."/>
            <person name="Numata K."/>
            <person name="Arakawa K."/>
        </authorList>
    </citation>
    <scope>NUCLEOTIDE SEQUENCE [LARGE SCALE GENOMIC DNA]</scope>
</reference>
<dbReference type="EMBL" id="BGZK01000396">
    <property type="protein sequence ID" value="GBP41261.1"/>
    <property type="molecule type" value="Genomic_DNA"/>
</dbReference>
<dbReference type="AlphaFoldDB" id="A0A4C1VRG8"/>
<accession>A0A4C1VRG8</accession>
<name>A0A4C1VRG8_EUMVA</name>